<keyword evidence="2" id="KW-1185">Reference proteome</keyword>
<dbReference type="HOGENOM" id="CLU_061438_0_0_1"/>
<evidence type="ECO:0000313" key="2">
    <source>
        <dbReference type="Proteomes" id="UP000054248"/>
    </source>
</evidence>
<evidence type="ECO:0000313" key="1">
    <source>
        <dbReference type="EMBL" id="KIO32057.1"/>
    </source>
</evidence>
<name>A0A0C3ME67_9AGAM</name>
<dbReference type="AlphaFoldDB" id="A0A0C3ME67"/>
<reference evidence="1 2" key="1">
    <citation type="submission" date="2014-04" db="EMBL/GenBank/DDBJ databases">
        <authorList>
            <consortium name="DOE Joint Genome Institute"/>
            <person name="Kuo A."/>
            <person name="Girlanda M."/>
            <person name="Perotto S."/>
            <person name="Kohler A."/>
            <person name="Nagy L.G."/>
            <person name="Floudas D."/>
            <person name="Copeland A."/>
            <person name="Barry K.W."/>
            <person name="Cichocki N."/>
            <person name="Veneault-Fourrey C."/>
            <person name="LaButti K."/>
            <person name="Lindquist E.A."/>
            <person name="Lipzen A."/>
            <person name="Lundell T."/>
            <person name="Morin E."/>
            <person name="Murat C."/>
            <person name="Sun H."/>
            <person name="Tunlid A."/>
            <person name="Henrissat B."/>
            <person name="Grigoriev I.V."/>
            <person name="Hibbett D.S."/>
            <person name="Martin F."/>
            <person name="Nordberg H.P."/>
            <person name="Cantor M.N."/>
            <person name="Hua S.X."/>
        </authorList>
    </citation>
    <scope>NUCLEOTIDE SEQUENCE [LARGE SCALE GENOMIC DNA]</scope>
    <source>
        <strain evidence="1 2">MUT 4182</strain>
    </source>
</reference>
<gene>
    <name evidence="1" type="ORF">M407DRAFT_118835</name>
</gene>
<accession>A0A0C3ME67</accession>
<proteinExistence type="predicted"/>
<sequence>MALFASSYLIGDALYWYEGLDEDVQNDWSRLRPALLARFGRSGPPPTTASSIPVISVPPPPTTVPTPAAAPPTTSHSLLVRKGRLKVLNSDGSLRGYSARSGDETGLYRTLSTGPDGALLISFTTTPVGEPFEIQIIDSPQNSQVTDSLAVCWEGVSRDRWKSNANYVATSCSFSNIASSKPWEIEKKVWKISKDGEFCVEYPGRDGGTETLQPFIRQSTNNIHWLRPSRPDTQNHVSVRIVFEDVM</sequence>
<dbReference type="EMBL" id="KN822958">
    <property type="protein sequence ID" value="KIO32057.1"/>
    <property type="molecule type" value="Genomic_DNA"/>
</dbReference>
<dbReference type="Proteomes" id="UP000054248">
    <property type="component" value="Unassembled WGS sequence"/>
</dbReference>
<organism evidence="1 2">
    <name type="scientific">Tulasnella calospora MUT 4182</name>
    <dbReference type="NCBI Taxonomy" id="1051891"/>
    <lineage>
        <taxon>Eukaryota</taxon>
        <taxon>Fungi</taxon>
        <taxon>Dikarya</taxon>
        <taxon>Basidiomycota</taxon>
        <taxon>Agaricomycotina</taxon>
        <taxon>Agaricomycetes</taxon>
        <taxon>Cantharellales</taxon>
        <taxon>Tulasnellaceae</taxon>
        <taxon>Tulasnella</taxon>
    </lineage>
</organism>
<protein>
    <submittedName>
        <fullName evidence="1">Uncharacterized protein</fullName>
    </submittedName>
</protein>
<reference evidence="2" key="2">
    <citation type="submission" date="2015-01" db="EMBL/GenBank/DDBJ databases">
        <title>Evolutionary Origins and Diversification of the Mycorrhizal Mutualists.</title>
        <authorList>
            <consortium name="DOE Joint Genome Institute"/>
            <consortium name="Mycorrhizal Genomics Consortium"/>
            <person name="Kohler A."/>
            <person name="Kuo A."/>
            <person name="Nagy L.G."/>
            <person name="Floudas D."/>
            <person name="Copeland A."/>
            <person name="Barry K.W."/>
            <person name="Cichocki N."/>
            <person name="Veneault-Fourrey C."/>
            <person name="LaButti K."/>
            <person name="Lindquist E.A."/>
            <person name="Lipzen A."/>
            <person name="Lundell T."/>
            <person name="Morin E."/>
            <person name="Murat C."/>
            <person name="Riley R."/>
            <person name="Ohm R."/>
            <person name="Sun H."/>
            <person name="Tunlid A."/>
            <person name="Henrissat B."/>
            <person name="Grigoriev I.V."/>
            <person name="Hibbett D.S."/>
            <person name="Martin F."/>
        </authorList>
    </citation>
    <scope>NUCLEOTIDE SEQUENCE [LARGE SCALE GENOMIC DNA]</scope>
    <source>
        <strain evidence="2">MUT 4182</strain>
    </source>
</reference>
<dbReference type="OrthoDB" id="3212751at2759"/>